<dbReference type="Gene3D" id="3.90.79.10">
    <property type="entry name" value="Nucleoside Triphosphate Pyrophosphohydrolase"/>
    <property type="match status" value="1"/>
</dbReference>
<dbReference type="PROSITE" id="PS00893">
    <property type="entry name" value="NUDIX_BOX"/>
    <property type="match status" value="1"/>
</dbReference>
<reference evidence="4 5" key="1">
    <citation type="submission" date="2020-12" db="EMBL/GenBank/DDBJ databases">
        <title>YIM B01967 draft genome.</title>
        <authorList>
            <person name="Yan X."/>
        </authorList>
    </citation>
    <scope>NUCLEOTIDE SEQUENCE [LARGE SCALE GENOMIC DNA]</scope>
    <source>
        <strain evidence="4 5">YIM B01967</strain>
    </source>
</reference>
<dbReference type="InterPro" id="IPR015797">
    <property type="entry name" value="NUDIX_hydrolase-like_dom_sf"/>
</dbReference>
<accession>A0ABS1H2U3</accession>
<sequence length="149" mass="17521">MITFGEKEDGKEYILRPAVYCLMFDSQKDKIAIIQTSDGKYFLPGGGIEKNETHEECLKRESLEEMGMDIEVGHFVGCARRYFYSTNEYKYYLSEGYFYLCDTGRQISEPTEEDNFLKWIEPIQAIVNLFHEHQSWAVNEALRQLKLFN</sequence>
<gene>
    <name evidence="4" type="ORF">JFL43_01880</name>
</gene>
<comment type="caution">
    <text evidence="4">The sequence shown here is derived from an EMBL/GenBank/DDBJ whole genome shotgun (WGS) entry which is preliminary data.</text>
</comment>
<evidence type="ECO:0000259" key="3">
    <source>
        <dbReference type="PROSITE" id="PS51462"/>
    </source>
</evidence>
<dbReference type="SUPFAM" id="SSF55811">
    <property type="entry name" value="Nudix"/>
    <property type="match status" value="1"/>
</dbReference>
<dbReference type="Pfam" id="PF00293">
    <property type="entry name" value="NUDIX"/>
    <property type="match status" value="1"/>
</dbReference>
<dbReference type="Proteomes" id="UP000618943">
    <property type="component" value="Unassembled WGS sequence"/>
</dbReference>
<proteinExistence type="predicted"/>
<dbReference type="CDD" id="cd04684">
    <property type="entry name" value="NUDIX_Hydrolase"/>
    <property type="match status" value="1"/>
</dbReference>
<dbReference type="PANTHER" id="PTHR43046">
    <property type="entry name" value="GDP-MANNOSE MANNOSYL HYDROLASE"/>
    <property type="match status" value="1"/>
</dbReference>
<dbReference type="PANTHER" id="PTHR43046:SF14">
    <property type="entry name" value="MUTT_NUDIX FAMILY PROTEIN"/>
    <property type="match status" value="1"/>
</dbReference>
<evidence type="ECO:0000313" key="4">
    <source>
        <dbReference type="EMBL" id="MBK3493634.1"/>
    </source>
</evidence>
<dbReference type="EMBL" id="JAEOAH010000001">
    <property type="protein sequence ID" value="MBK3493634.1"/>
    <property type="molecule type" value="Genomic_DNA"/>
</dbReference>
<feature type="domain" description="Nudix hydrolase" evidence="3">
    <location>
        <begin position="14"/>
        <end position="144"/>
    </location>
</feature>
<keyword evidence="5" id="KW-1185">Reference proteome</keyword>
<evidence type="ECO:0000256" key="1">
    <source>
        <dbReference type="ARBA" id="ARBA00001946"/>
    </source>
</evidence>
<keyword evidence="2" id="KW-0378">Hydrolase</keyword>
<evidence type="ECO:0000256" key="2">
    <source>
        <dbReference type="ARBA" id="ARBA00022801"/>
    </source>
</evidence>
<organism evidence="4 5">
    <name type="scientific">Viridibacillus soli</name>
    <dbReference type="NCBI Taxonomy" id="2798301"/>
    <lineage>
        <taxon>Bacteria</taxon>
        <taxon>Bacillati</taxon>
        <taxon>Bacillota</taxon>
        <taxon>Bacilli</taxon>
        <taxon>Bacillales</taxon>
        <taxon>Caryophanaceae</taxon>
        <taxon>Viridibacillus</taxon>
    </lineage>
</organism>
<comment type="cofactor">
    <cofactor evidence="1">
        <name>Mg(2+)</name>
        <dbReference type="ChEBI" id="CHEBI:18420"/>
    </cofactor>
</comment>
<protein>
    <submittedName>
        <fullName evidence="4">NUDIX domain-containing protein</fullName>
    </submittedName>
</protein>
<dbReference type="InterPro" id="IPR020084">
    <property type="entry name" value="NUDIX_hydrolase_CS"/>
</dbReference>
<name>A0ABS1H2U3_9BACL</name>
<dbReference type="InterPro" id="IPR000086">
    <property type="entry name" value="NUDIX_hydrolase_dom"/>
</dbReference>
<evidence type="ECO:0000313" key="5">
    <source>
        <dbReference type="Proteomes" id="UP000618943"/>
    </source>
</evidence>
<dbReference type="PROSITE" id="PS51462">
    <property type="entry name" value="NUDIX"/>
    <property type="match status" value="1"/>
</dbReference>